<accession>A0A832G0T9</accession>
<sequence length="385" mass="44653">MQDPITSGSLIDKVTEEYELSVEKITTSKMHEVEQLPNWDRIDRSLQIKIQSILRRINLANTLTEEEVTKWITVTNEAFEVSALQTYLLLTCLNMLGELNKVDPPLSFLAWLDTSNSSSIKSLRDEAITKSINSIGSIDDQAKAVKLIKSVFAQYRLNNSIESNFFYFFTDALDSDTQNWISSNCWIYQDNPLEKWANLQNVKEGYSNLTSPENKRLTNARKRWDALDSYQKLYEVSQFLEALFNQYNVCMVNPPVKFEKDPISKVWKDIDIAVNEHRLNYLSNNLFNQLGGDGQKFRFNEVRCVYKDDELYILETDVKDRDRDNWLKKLQEWLKTKIDAGKAHGDTVFLFSRSQALVIPEKTLPAILENWIDAAIKNVIAKKQY</sequence>
<evidence type="ECO:0000313" key="1">
    <source>
        <dbReference type="EMBL" id="HGT47379.1"/>
    </source>
</evidence>
<reference evidence="1" key="1">
    <citation type="journal article" date="2020" name="mSystems">
        <title>Genome- and Community-Level Interaction Insights into Carbon Utilization and Element Cycling Functions of Hydrothermarchaeota in Hydrothermal Sediment.</title>
        <authorList>
            <person name="Zhou Z."/>
            <person name="Liu Y."/>
            <person name="Xu W."/>
            <person name="Pan J."/>
            <person name="Luo Z.H."/>
            <person name="Li M."/>
        </authorList>
    </citation>
    <scope>NUCLEOTIDE SEQUENCE [LARGE SCALE GENOMIC DNA]</scope>
    <source>
        <strain evidence="1">SpSt-500</strain>
    </source>
</reference>
<gene>
    <name evidence="1" type="ORF">ENS56_05055</name>
</gene>
<comment type="caution">
    <text evidence="1">The sequence shown here is derived from an EMBL/GenBank/DDBJ whole genome shotgun (WGS) entry which is preliminary data.</text>
</comment>
<proteinExistence type="predicted"/>
<organism evidence="1">
    <name type="scientific">Ignavibacterium album</name>
    <dbReference type="NCBI Taxonomy" id="591197"/>
    <lineage>
        <taxon>Bacteria</taxon>
        <taxon>Pseudomonadati</taxon>
        <taxon>Ignavibacteriota</taxon>
        <taxon>Ignavibacteria</taxon>
        <taxon>Ignavibacteriales</taxon>
        <taxon>Ignavibacteriaceae</taxon>
        <taxon>Ignavibacterium</taxon>
    </lineage>
</organism>
<dbReference type="AlphaFoldDB" id="A0A832G0T9"/>
<dbReference type="EMBL" id="DSVI01000006">
    <property type="protein sequence ID" value="HGT47379.1"/>
    <property type="molecule type" value="Genomic_DNA"/>
</dbReference>
<name>A0A832G0T9_9BACT</name>
<protein>
    <submittedName>
        <fullName evidence="1">Uncharacterized protein</fullName>
    </submittedName>
</protein>